<comment type="similarity">
    <text evidence="2 4">Belongs to the flagella basal body rod proteins family.</text>
</comment>
<proteinExistence type="inferred from homology"/>
<dbReference type="InterPro" id="IPR001444">
    <property type="entry name" value="Flag_bb_rod_N"/>
</dbReference>
<feature type="domain" description="Flagellar basal-body/hook protein C-terminal" evidence="6">
    <location>
        <begin position="191"/>
        <end position="231"/>
    </location>
</feature>
<evidence type="ECO:0000259" key="6">
    <source>
        <dbReference type="Pfam" id="PF06429"/>
    </source>
</evidence>
<reference evidence="9" key="1">
    <citation type="submission" date="2023-07" db="EMBL/GenBank/DDBJ databases">
        <title>Defluviimonas sediminis sp. nov., isolated from mangrove sediment.</title>
        <authorList>
            <person name="Liu L."/>
            <person name="Li J."/>
            <person name="Huang Y."/>
            <person name="Pan J."/>
            <person name="Li M."/>
        </authorList>
    </citation>
    <scope>NUCLEOTIDE SEQUENCE [LARGE SCALE GENOMIC DNA]</scope>
    <source>
        <strain evidence="9">FT324</strain>
    </source>
</reference>
<gene>
    <name evidence="8" type="ORF">N5I32_19475</name>
</gene>
<dbReference type="NCBIfam" id="NF009332">
    <property type="entry name" value="PRK12690.1"/>
    <property type="match status" value="1"/>
</dbReference>
<dbReference type="NCBIfam" id="TIGR02490">
    <property type="entry name" value="flgF"/>
    <property type="match status" value="1"/>
</dbReference>
<comment type="subcellular location">
    <subcellularLocation>
        <location evidence="1 4">Bacterial flagellum basal body</location>
    </subcellularLocation>
</comment>
<dbReference type="PANTHER" id="PTHR30435:SF19">
    <property type="entry name" value="FLAGELLAR BASAL-BODY ROD PROTEIN FLGG"/>
    <property type="match status" value="1"/>
</dbReference>
<evidence type="ECO:0000313" key="8">
    <source>
        <dbReference type="EMBL" id="MCT8331702.1"/>
    </source>
</evidence>
<dbReference type="SUPFAM" id="SSF117143">
    <property type="entry name" value="Flagellar hook protein flgE"/>
    <property type="match status" value="1"/>
</dbReference>
<keyword evidence="8" id="KW-0282">Flagellum</keyword>
<dbReference type="NCBIfam" id="TIGR03506">
    <property type="entry name" value="FlgEFG_subfam"/>
    <property type="match status" value="1"/>
</dbReference>
<dbReference type="Pfam" id="PF06429">
    <property type="entry name" value="Flg_bbr_C"/>
    <property type="match status" value="1"/>
</dbReference>
<organism evidence="8 9">
    <name type="scientific">Albidovulum sediminis</name>
    <dbReference type="NCBI Taxonomy" id="3066345"/>
    <lineage>
        <taxon>Bacteria</taxon>
        <taxon>Pseudomonadati</taxon>
        <taxon>Pseudomonadota</taxon>
        <taxon>Alphaproteobacteria</taxon>
        <taxon>Rhodobacterales</taxon>
        <taxon>Paracoccaceae</taxon>
        <taxon>Albidovulum</taxon>
    </lineage>
</organism>
<keyword evidence="8" id="KW-0969">Cilium</keyword>
<dbReference type="InterPro" id="IPR019776">
    <property type="entry name" value="Flagellar_basal_body_rod_CS"/>
</dbReference>
<dbReference type="InterPro" id="IPR037925">
    <property type="entry name" value="FlgE/F/G-like"/>
</dbReference>
<dbReference type="PROSITE" id="PS00588">
    <property type="entry name" value="FLAGELLA_BB_ROD"/>
    <property type="match status" value="1"/>
</dbReference>
<dbReference type="Pfam" id="PF22692">
    <property type="entry name" value="LlgE_F_G_D1"/>
    <property type="match status" value="1"/>
</dbReference>
<sequence>MDNTLYTTLNRQAGLLQEMRAIANNIANSDTAGFRREGVVFAEHVVRLGKDEPSLAMADGVARMMDLRNGALQPTGGALDIALEGEGFLLLSTTDGDRLTRAGSFTLSPEGEIVAADGARLLDAGGAVIAVPPGSGKPVIARDGTVSVGGTPFAQIGVYLPADPASLRHEGGTRFAFDGQAEPAEGAQVFQGFVEASNVEPVREITRMIEVQRAYEAGQGFLDREDSRIRAVIETLGR</sequence>
<evidence type="ECO:0000256" key="4">
    <source>
        <dbReference type="RuleBase" id="RU362116"/>
    </source>
</evidence>
<keyword evidence="8" id="KW-0966">Cell projection</keyword>
<dbReference type="InterPro" id="IPR020013">
    <property type="entry name" value="Flagellar_FlgE/F/G"/>
</dbReference>
<dbReference type="RefSeq" id="WP_261497610.1">
    <property type="nucleotide sequence ID" value="NZ_JAOCQF010000006.1"/>
</dbReference>
<dbReference type="InterPro" id="IPR053967">
    <property type="entry name" value="LlgE_F_G-like_D1"/>
</dbReference>
<evidence type="ECO:0000313" key="9">
    <source>
        <dbReference type="Proteomes" id="UP001205601"/>
    </source>
</evidence>
<evidence type="ECO:0000259" key="5">
    <source>
        <dbReference type="Pfam" id="PF00460"/>
    </source>
</evidence>
<evidence type="ECO:0000259" key="7">
    <source>
        <dbReference type="Pfam" id="PF22692"/>
    </source>
</evidence>
<dbReference type="Pfam" id="PF00460">
    <property type="entry name" value="Flg_bb_rod"/>
    <property type="match status" value="1"/>
</dbReference>
<dbReference type="Proteomes" id="UP001205601">
    <property type="component" value="Unassembled WGS sequence"/>
</dbReference>
<dbReference type="PANTHER" id="PTHR30435">
    <property type="entry name" value="FLAGELLAR PROTEIN"/>
    <property type="match status" value="1"/>
</dbReference>
<dbReference type="InterPro" id="IPR012836">
    <property type="entry name" value="FlgF"/>
</dbReference>
<dbReference type="InterPro" id="IPR010930">
    <property type="entry name" value="Flg_bb/hook_C_dom"/>
</dbReference>
<protein>
    <recommendedName>
        <fullName evidence="4">Flagellar basal-body rod protein FlgF</fullName>
    </recommendedName>
</protein>
<feature type="domain" description="Flagellar hook protein FlgE/F/G-like D1" evidence="7">
    <location>
        <begin position="82"/>
        <end position="148"/>
    </location>
</feature>
<keyword evidence="3 4" id="KW-0975">Bacterial flagellum</keyword>
<feature type="domain" description="Flagellar basal body rod protein N-terminal" evidence="5">
    <location>
        <begin position="5"/>
        <end position="35"/>
    </location>
</feature>
<evidence type="ECO:0000256" key="3">
    <source>
        <dbReference type="ARBA" id="ARBA00023143"/>
    </source>
</evidence>
<evidence type="ECO:0000256" key="2">
    <source>
        <dbReference type="ARBA" id="ARBA00009677"/>
    </source>
</evidence>
<accession>A0ABT2NRX4</accession>
<evidence type="ECO:0000256" key="1">
    <source>
        <dbReference type="ARBA" id="ARBA00004117"/>
    </source>
</evidence>
<keyword evidence="9" id="KW-1185">Reference proteome</keyword>
<dbReference type="EMBL" id="JAOCQF010000006">
    <property type="protein sequence ID" value="MCT8331702.1"/>
    <property type="molecule type" value="Genomic_DNA"/>
</dbReference>
<comment type="subunit">
    <text evidence="4">The basal body constitutes a major portion of the flagellar organelle and consists of five rings (E,L,P,S, and M) mounted on a central rod. The rod consists of about 26 subunits of FlgG in the distal portion, and FlgB, FlgC and FlgF are thought to build up the proximal portion of the rod with about 6 subunits each.</text>
</comment>
<comment type="caution">
    <text evidence="8">The sequence shown here is derived from an EMBL/GenBank/DDBJ whole genome shotgun (WGS) entry which is preliminary data.</text>
</comment>
<name>A0ABT2NRX4_9RHOB</name>